<organism evidence="3 4">
    <name type="scientific">Palleronia aestuarii</name>
    <dbReference type="NCBI Taxonomy" id="568105"/>
    <lineage>
        <taxon>Bacteria</taxon>
        <taxon>Pseudomonadati</taxon>
        <taxon>Pseudomonadota</taxon>
        <taxon>Alphaproteobacteria</taxon>
        <taxon>Rhodobacterales</taxon>
        <taxon>Roseobacteraceae</taxon>
        <taxon>Palleronia</taxon>
    </lineage>
</organism>
<accession>A0A2W7NDY2</accession>
<keyword evidence="4" id="KW-1185">Reference proteome</keyword>
<gene>
    <name evidence="3" type="ORF">LX81_03978</name>
</gene>
<dbReference type="RefSeq" id="WP_234822738.1">
    <property type="nucleotide sequence ID" value="NZ_QKZL01000033.1"/>
</dbReference>
<feature type="transmembrane region" description="Helical" evidence="1">
    <location>
        <begin position="67"/>
        <end position="86"/>
    </location>
</feature>
<dbReference type="AlphaFoldDB" id="A0A2W7NDY2"/>
<feature type="domain" description="DUF2231" evidence="2">
    <location>
        <begin position="5"/>
        <end position="119"/>
    </location>
</feature>
<reference evidence="3 4" key="1">
    <citation type="submission" date="2018-06" db="EMBL/GenBank/DDBJ databases">
        <title>Genomic Encyclopedia of Archaeal and Bacterial Type Strains, Phase II (KMG-II): from individual species to whole genera.</title>
        <authorList>
            <person name="Goeker M."/>
        </authorList>
    </citation>
    <scope>NUCLEOTIDE SEQUENCE [LARGE SCALE GENOMIC DNA]</scope>
    <source>
        <strain evidence="3 4">DSM 22009</strain>
    </source>
</reference>
<keyword evidence="1" id="KW-0812">Transmembrane</keyword>
<evidence type="ECO:0000256" key="1">
    <source>
        <dbReference type="SAM" id="Phobius"/>
    </source>
</evidence>
<keyword evidence="1" id="KW-0472">Membrane</keyword>
<sequence length="123" mass="13400">MIQATLMSFPIACFTLALLTDLAYWATSNLMWQHFSSWLLFAGLVGGGFAILGWIVRQAIDRRPTNWPMVVINLLVLITAFLNSLVHAGDGWTAVMPWGLTLSAVTVLLMFASGVMGGGATRR</sequence>
<dbReference type="EMBL" id="QKZL01000033">
    <property type="protein sequence ID" value="PZX11306.1"/>
    <property type="molecule type" value="Genomic_DNA"/>
</dbReference>
<feature type="transmembrane region" description="Helical" evidence="1">
    <location>
        <begin position="98"/>
        <end position="120"/>
    </location>
</feature>
<evidence type="ECO:0000259" key="2">
    <source>
        <dbReference type="Pfam" id="PF09990"/>
    </source>
</evidence>
<comment type="caution">
    <text evidence="3">The sequence shown here is derived from an EMBL/GenBank/DDBJ whole genome shotgun (WGS) entry which is preliminary data.</text>
</comment>
<name>A0A2W7NDY2_9RHOB</name>
<dbReference type="Proteomes" id="UP000248916">
    <property type="component" value="Unassembled WGS sequence"/>
</dbReference>
<proteinExistence type="predicted"/>
<evidence type="ECO:0000313" key="3">
    <source>
        <dbReference type="EMBL" id="PZX11306.1"/>
    </source>
</evidence>
<dbReference type="InterPro" id="IPR019251">
    <property type="entry name" value="DUF2231_TM"/>
</dbReference>
<feature type="transmembrane region" description="Helical" evidence="1">
    <location>
        <begin position="35"/>
        <end position="55"/>
    </location>
</feature>
<keyword evidence="1" id="KW-1133">Transmembrane helix</keyword>
<evidence type="ECO:0000313" key="4">
    <source>
        <dbReference type="Proteomes" id="UP000248916"/>
    </source>
</evidence>
<protein>
    <submittedName>
        <fullName evidence="3">Putative membrane protein</fullName>
    </submittedName>
</protein>
<dbReference type="Pfam" id="PF09990">
    <property type="entry name" value="DUF2231"/>
    <property type="match status" value="1"/>
</dbReference>